<name>A0A2U8UNI4_9CAUD</name>
<dbReference type="Proteomes" id="UP000247188">
    <property type="component" value="Segment"/>
</dbReference>
<accession>A0A2U8UNI4</accession>
<keyword evidence="2" id="KW-1185">Reference proteome</keyword>
<evidence type="ECO:0000313" key="1">
    <source>
        <dbReference type="EMBL" id="AWN05294.1"/>
    </source>
</evidence>
<dbReference type="GeneID" id="80019292"/>
<sequence length="186" mass="20544">MAFVTVEEVSARLGWPLTSDEEVRVQAFIDDCTVLIEDYCGKDFQRHANESFQLPSKGGWFIEVPRRYTSFLTVDSVALSDGTVVEDWTLNDNCLVLEACWPSSGYVTVTGSWGYITPPAVLKTATAAEVIRWMAQTPGLAMERTGEREVEYATASTPQSLSSAAMQALRRYRPSAGTITLKRGDC</sequence>
<dbReference type="EMBL" id="MH155870">
    <property type="protein sequence ID" value="AWN05294.1"/>
    <property type="molecule type" value="Genomic_DNA"/>
</dbReference>
<evidence type="ECO:0000313" key="2">
    <source>
        <dbReference type="Proteomes" id="UP000247188"/>
    </source>
</evidence>
<gene>
    <name evidence="1" type="primary">72</name>
    <name evidence="1" type="ORF">SEA_IBANTIK_72</name>
</gene>
<proteinExistence type="predicted"/>
<reference evidence="2" key="1">
    <citation type="submission" date="2018-04" db="EMBL/GenBank/DDBJ databases">
        <authorList>
            <person name="Go L.Y."/>
            <person name="Mitchell J.A."/>
        </authorList>
    </citation>
    <scope>NUCLEOTIDE SEQUENCE [LARGE SCALE GENOMIC DNA]</scope>
</reference>
<dbReference type="KEGG" id="vg:80019292"/>
<dbReference type="RefSeq" id="YP_010754694.1">
    <property type="nucleotide sequence ID" value="NC_073462.1"/>
</dbReference>
<protein>
    <submittedName>
        <fullName evidence="1">Head-to-tail connector complex protein</fullName>
    </submittedName>
</protein>
<organism evidence="1 2">
    <name type="scientific">Streptomyces phage Ibantik</name>
    <dbReference type="NCBI Taxonomy" id="2182397"/>
    <lineage>
        <taxon>Viruses</taxon>
        <taxon>Duplodnaviria</taxon>
        <taxon>Heunggongvirae</taxon>
        <taxon>Uroviricota</taxon>
        <taxon>Caudoviricetes</taxon>
        <taxon>Ibantikvirus</taxon>
        <taxon>Ibantikvirus ibantik</taxon>
    </lineage>
</organism>